<keyword evidence="2" id="KW-0233">DNA recombination</keyword>
<comment type="caution">
    <text evidence="4">The sequence shown here is derived from an EMBL/GenBank/DDBJ whole genome shotgun (WGS) entry which is preliminary data.</text>
</comment>
<dbReference type="InterPro" id="IPR011010">
    <property type="entry name" value="DNA_brk_join_enz"/>
</dbReference>
<reference evidence="4 5" key="1">
    <citation type="submission" date="2013-03" db="EMBL/GenBank/DDBJ databases">
        <authorList>
            <person name="Le V."/>
        </authorList>
    </citation>
    <scope>NUCLEOTIDE SEQUENCE [LARGE SCALE GENOMIC DNA]</scope>
    <source>
        <strain evidence="4 5">BiD32</strain>
    </source>
</reference>
<dbReference type="GO" id="GO:0003677">
    <property type="term" value="F:DNA binding"/>
    <property type="evidence" value="ECO:0007669"/>
    <property type="project" value="UniProtKB-KW"/>
</dbReference>
<sequence length="384" mass="42309">MTAPPASQRTLPALANETADIVSDVRALVGAGTAIDESLLDAALRGWSANTRRAFRSDLTLWGRWCRKRRVAAAAATPDLVAAWIRVLAGIDTSDETQRAMATIERYLVHVGWAYRMAGLTDPTDAPLVKLEKKAARKALGVRQRQARAIRFKGDISDFDSPAAGVCLAHLLKACRRDELGLRDAALLRLAYDSGCRRSELVAIEVRHIERDAEGAGTLFIPSSKTDQAGEGAYAYLSPATMAAIVRWRDKAEIRKGPLFRRVETHFDGSVAAIGGRALHPNSITLIYRRLIRAAHAKKLLGEMSEAELERWVDLPPSEWPNFYFRVGHEGGMEWQGSTSRRRLSASCVKRRSCWRRAGRLRMRVVGSASPSRATIVGARNMAA</sequence>
<protein>
    <submittedName>
        <fullName evidence="4">Integrase-like protein</fullName>
    </submittedName>
</protein>
<organism evidence="4 5">
    <name type="scientific">Sphingobium indicum BiD32</name>
    <dbReference type="NCBI Taxonomy" id="1301087"/>
    <lineage>
        <taxon>Bacteria</taxon>
        <taxon>Pseudomonadati</taxon>
        <taxon>Pseudomonadota</taxon>
        <taxon>Alphaproteobacteria</taxon>
        <taxon>Sphingomonadales</taxon>
        <taxon>Sphingomonadaceae</taxon>
        <taxon>Sphingobium</taxon>
    </lineage>
</organism>
<evidence type="ECO:0000313" key="4">
    <source>
        <dbReference type="EMBL" id="CCW17377.1"/>
    </source>
</evidence>
<dbReference type="PROSITE" id="PS51898">
    <property type="entry name" value="TYR_RECOMBINASE"/>
    <property type="match status" value="1"/>
</dbReference>
<accession>N1MP12</accession>
<dbReference type="SUPFAM" id="SSF47823">
    <property type="entry name" value="lambda integrase-like, N-terminal domain"/>
    <property type="match status" value="1"/>
</dbReference>
<dbReference type="RefSeq" id="WP_006954001.1">
    <property type="nucleotide sequence ID" value="NZ_CAVK010000077.1"/>
</dbReference>
<reference evidence="5" key="2">
    <citation type="submission" date="2013-04" db="EMBL/GenBank/DDBJ databases">
        <title>Bisphenol A degrading Sphingobium sp. strain BiD32.</title>
        <authorList>
            <person name="Nielsen J.L."/>
            <person name="Zhou N.A."/>
            <person name="Kjeldal H."/>
        </authorList>
    </citation>
    <scope>NUCLEOTIDE SEQUENCE [LARGE SCALE GENOMIC DNA]</scope>
    <source>
        <strain evidence="5">BiD32</strain>
    </source>
</reference>
<dbReference type="Proteomes" id="UP000013201">
    <property type="component" value="Unassembled WGS sequence"/>
</dbReference>
<keyword evidence="1" id="KW-0238">DNA-binding</keyword>
<dbReference type="InterPro" id="IPR010998">
    <property type="entry name" value="Integrase_recombinase_N"/>
</dbReference>
<gene>
    <name evidence="4" type="ORF">EBBID32_17160</name>
</gene>
<dbReference type="Gene3D" id="1.10.150.130">
    <property type="match status" value="1"/>
</dbReference>
<keyword evidence="5" id="KW-1185">Reference proteome</keyword>
<dbReference type="GO" id="GO:0006310">
    <property type="term" value="P:DNA recombination"/>
    <property type="evidence" value="ECO:0007669"/>
    <property type="project" value="UniProtKB-KW"/>
</dbReference>
<evidence type="ECO:0000259" key="3">
    <source>
        <dbReference type="PROSITE" id="PS51898"/>
    </source>
</evidence>
<dbReference type="AlphaFoldDB" id="N1MP12"/>
<dbReference type="SUPFAM" id="SSF56349">
    <property type="entry name" value="DNA breaking-rejoining enzymes"/>
    <property type="match status" value="1"/>
</dbReference>
<proteinExistence type="predicted"/>
<dbReference type="EMBL" id="CAVK010000077">
    <property type="protein sequence ID" value="CCW17377.1"/>
    <property type="molecule type" value="Genomic_DNA"/>
</dbReference>
<dbReference type="Gene3D" id="1.10.443.10">
    <property type="entry name" value="Intergrase catalytic core"/>
    <property type="match status" value="1"/>
</dbReference>
<dbReference type="InterPro" id="IPR002104">
    <property type="entry name" value="Integrase_catalytic"/>
</dbReference>
<evidence type="ECO:0000256" key="2">
    <source>
        <dbReference type="ARBA" id="ARBA00023172"/>
    </source>
</evidence>
<feature type="domain" description="Tyr recombinase" evidence="3">
    <location>
        <begin position="155"/>
        <end position="384"/>
    </location>
</feature>
<evidence type="ECO:0000256" key="1">
    <source>
        <dbReference type="ARBA" id="ARBA00023125"/>
    </source>
</evidence>
<name>N1MP12_9SPHN</name>
<dbReference type="InterPro" id="IPR013762">
    <property type="entry name" value="Integrase-like_cat_sf"/>
</dbReference>
<dbReference type="GO" id="GO:0015074">
    <property type="term" value="P:DNA integration"/>
    <property type="evidence" value="ECO:0007669"/>
    <property type="project" value="InterPro"/>
</dbReference>
<evidence type="ECO:0000313" key="5">
    <source>
        <dbReference type="Proteomes" id="UP000013201"/>
    </source>
</evidence>